<proteinExistence type="predicted"/>
<organism evidence="1">
    <name type="scientific">uncultured Armatimonadetes bacterium</name>
    <dbReference type="NCBI Taxonomy" id="157466"/>
    <lineage>
        <taxon>Bacteria</taxon>
        <taxon>Bacillati</taxon>
        <taxon>Armatimonadota</taxon>
        <taxon>environmental samples</taxon>
    </lineage>
</organism>
<name>A0A6J4HM07_9BACT</name>
<dbReference type="EMBL" id="CADCTO010000112">
    <property type="protein sequence ID" value="CAA9227961.1"/>
    <property type="molecule type" value="Genomic_DNA"/>
</dbReference>
<evidence type="ECO:0000313" key="1">
    <source>
        <dbReference type="EMBL" id="CAA9227961.1"/>
    </source>
</evidence>
<accession>A0A6J4HM07</accession>
<reference evidence="1" key="1">
    <citation type="submission" date="2020-02" db="EMBL/GenBank/DDBJ databases">
        <authorList>
            <person name="Meier V. D."/>
        </authorList>
    </citation>
    <scope>NUCLEOTIDE SEQUENCE</scope>
    <source>
        <strain evidence="1">AVDCRST_MAG63</strain>
    </source>
</reference>
<dbReference type="AlphaFoldDB" id="A0A6J4HM07"/>
<sequence length="94" mass="10659">MTRDERRAARREARGYIPDVLGWPSSAVDVAGFALAGLMRGHAKRQNNWRTSEATARLWLEWIADTTTQLEWQGRLAYTADCLSSRRLGKPPSE</sequence>
<gene>
    <name evidence="1" type="ORF">AVDCRST_MAG63-832</name>
</gene>
<protein>
    <submittedName>
        <fullName evidence="1">Uncharacterized protein</fullName>
    </submittedName>
</protein>